<accession>A0A6G1CH76</accession>
<feature type="compositionally biased region" description="Polar residues" evidence="1">
    <location>
        <begin position="28"/>
        <end position="37"/>
    </location>
</feature>
<name>A0A6G1CH76_9ORYZ</name>
<sequence>MDEEFTVEYYVASIAGGCAPGTMEEDGSMQQGTSAPSSPVAPTEMITTPTVEPATPTSSATAGVELCTPSTDASTMTDEAPHRYRTVPNTLATTSPILDFDYGDECLMAVEEPASFVEAKRQSYW</sequence>
<organism evidence="2 3">
    <name type="scientific">Oryza meyeriana var. granulata</name>
    <dbReference type="NCBI Taxonomy" id="110450"/>
    <lineage>
        <taxon>Eukaryota</taxon>
        <taxon>Viridiplantae</taxon>
        <taxon>Streptophyta</taxon>
        <taxon>Embryophyta</taxon>
        <taxon>Tracheophyta</taxon>
        <taxon>Spermatophyta</taxon>
        <taxon>Magnoliopsida</taxon>
        <taxon>Liliopsida</taxon>
        <taxon>Poales</taxon>
        <taxon>Poaceae</taxon>
        <taxon>BOP clade</taxon>
        <taxon>Oryzoideae</taxon>
        <taxon>Oryzeae</taxon>
        <taxon>Oryzinae</taxon>
        <taxon>Oryza</taxon>
        <taxon>Oryza meyeriana</taxon>
    </lineage>
</organism>
<keyword evidence="3" id="KW-1185">Reference proteome</keyword>
<protein>
    <submittedName>
        <fullName evidence="2">Uncharacterized protein</fullName>
    </submittedName>
</protein>
<dbReference type="EMBL" id="SPHZ02000009">
    <property type="protein sequence ID" value="KAF0899848.1"/>
    <property type="molecule type" value="Genomic_DNA"/>
</dbReference>
<reference evidence="2 3" key="1">
    <citation type="submission" date="2019-11" db="EMBL/GenBank/DDBJ databases">
        <title>Whole genome sequence of Oryza granulata.</title>
        <authorList>
            <person name="Li W."/>
        </authorList>
    </citation>
    <scope>NUCLEOTIDE SEQUENCE [LARGE SCALE GENOMIC DNA]</scope>
    <source>
        <strain evidence="3">cv. Menghai</strain>
        <tissue evidence="2">Leaf</tissue>
    </source>
</reference>
<evidence type="ECO:0000313" key="3">
    <source>
        <dbReference type="Proteomes" id="UP000479710"/>
    </source>
</evidence>
<feature type="compositionally biased region" description="Polar residues" evidence="1">
    <location>
        <begin position="45"/>
        <end position="61"/>
    </location>
</feature>
<gene>
    <name evidence="2" type="ORF">E2562_025103</name>
</gene>
<evidence type="ECO:0000313" key="2">
    <source>
        <dbReference type="EMBL" id="KAF0899848.1"/>
    </source>
</evidence>
<comment type="caution">
    <text evidence="2">The sequence shown here is derived from an EMBL/GenBank/DDBJ whole genome shotgun (WGS) entry which is preliminary data.</text>
</comment>
<evidence type="ECO:0000256" key="1">
    <source>
        <dbReference type="SAM" id="MobiDB-lite"/>
    </source>
</evidence>
<dbReference type="AlphaFoldDB" id="A0A6G1CH76"/>
<proteinExistence type="predicted"/>
<feature type="region of interest" description="Disordered" evidence="1">
    <location>
        <begin position="18"/>
        <end position="63"/>
    </location>
</feature>
<dbReference type="Proteomes" id="UP000479710">
    <property type="component" value="Unassembled WGS sequence"/>
</dbReference>